<accession>A0A8X7PEV5</accession>
<sequence length="98" mass="10213">MRLWNTCWDRAMCLQRPTMGKVVQMLEGITAINKPPRPKTLSAVSISGNSGSTSHASILVASGPTRSSSSSAATRSFQTMGITSSGPASTIISEGSLL</sequence>
<proteinExistence type="predicted"/>
<dbReference type="OrthoDB" id="5857966at2759"/>
<name>A0A8X7PEV5_BRACI</name>
<feature type="compositionally biased region" description="Low complexity" evidence="1">
    <location>
        <begin position="65"/>
        <end position="76"/>
    </location>
</feature>
<evidence type="ECO:0000313" key="3">
    <source>
        <dbReference type="Proteomes" id="UP000886595"/>
    </source>
</evidence>
<feature type="region of interest" description="Disordered" evidence="1">
    <location>
        <begin position="37"/>
        <end position="98"/>
    </location>
</feature>
<evidence type="ECO:0000313" key="2">
    <source>
        <dbReference type="EMBL" id="KAG2251119.1"/>
    </source>
</evidence>
<feature type="compositionally biased region" description="Polar residues" evidence="1">
    <location>
        <begin position="42"/>
        <end position="56"/>
    </location>
</feature>
<keyword evidence="3" id="KW-1185">Reference proteome</keyword>
<feature type="compositionally biased region" description="Polar residues" evidence="1">
    <location>
        <begin position="77"/>
        <end position="98"/>
    </location>
</feature>
<dbReference type="Proteomes" id="UP000886595">
    <property type="component" value="Unassembled WGS sequence"/>
</dbReference>
<reference evidence="2 3" key="1">
    <citation type="submission" date="2020-02" db="EMBL/GenBank/DDBJ databases">
        <authorList>
            <person name="Ma Q."/>
            <person name="Huang Y."/>
            <person name="Song X."/>
            <person name="Pei D."/>
        </authorList>
    </citation>
    <scope>NUCLEOTIDE SEQUENCE [LARGE SCALE GENOMIC DNA]</scope>
    <source>
        <strain evidence="2">Sxm20200214</strain>
        <tissue evidence="2">Leaf</tissue>
    </source>
</reference>
<organism evidence="2 3">
    <name type="scientific">Brassica carinata</name>
    <name type="common">Ethiopian mustard</name>
    <name type="synonym">Abyssinian cabbage</name>
    <dbReference type="NCBI Taxonomy" id="52824"/>
    <lineage>
        <taxon>Eukaryota</taxon>
        <taxon>Viridiplantae</taxon>
        <taxon>Streptophyta</taxon>
        <taxon>Embryophyta</taxon>
        <taxon>Tracheophyta</taxon>
        <taxon>Spermatophyta</taxon>
        <taxon>Magnoliopsida</taxon>
        <taxon>eudicotyledons</taxon>
        <taxon>Gunneridae</taxon>
        <taxon>Pentapetalae</taxon>
        <taxon>rosids</taxon>
        <taxon>malvids</taxon>
        <taxon>Brassicales</taxon>
        <taxon>Brassicaceae</taxon>
        <taxon>Brassiceae</taxon>
        <taxon>Brassica</taxon>
    </lineage>
</organism>
<comment type="caution">
    <text evidence="2">The sequence shown here is derived from an EMBL/GenBank/DDBJ whole genome shotgun (WGS) entry which is preliminary data.</text>
</comment>
<gene>
    <name evidence="2" type="ORF">Bca52824_081255</name>
</gene>
<dbReference type="AlphaFoldDB" id="A0A8X7PEV5"/>
<evidence type="ECO:0000256" key="1">
    <source>
        <dbReference type="SAM" id="MobiDB-lite"/>
    </source>
</evidence>
<protein>
    <submittedName>
        <fullName evidence="2">Uncharacterized protein</fullName>
    </submittedName>
</protein>
<dbReference type="EMBL" id="JAAMPC010000016">
    <property type="protein sequence ID" value="KAG2251119.1"/>
    <property type="molecule type" value="Genomic_DNA"/>
</dbReference>